<comment type="function">
    <text evidence="5">Methylates the class 1 translation termination release factors RF1/PrfA and RF2/PrfB on the glutamine residue of the universally conserved GGQ motif.</text>
</comment>
<feature type="binding site" evidence="5">
    <location>
        <position position="194"/>
    </location>
    <ligand>
        <name>S-adenosyl-L-methionine</name>
        <dbReference type="ChEBI" id="CHEBI:59789"/>
    </ligand>
</feature>
<feature type="binding site" evidence="5">
    <location>
        <position position="146"/>
    </location>
    <ligand>
        <name>S-adenosyl-L-methionine</name>
        <dbReference type="ChEBI" id="CHEBI:59789"/>
    </ligand>
</feature>
<dbReference type="InterPro" id="IPR040758">
    <property type="entry name" value="PrmC_N"/>
</dbReference>
<evidence type="ECO:0000256" key="5">
    <source>
        <dbReference type="HAMAP-Rule" id="MF_02126"/>
    </source>
</evidence>
<evidence type="ECO:0000313" key="10">
    <source>
        <dbReference type="Proteomes" id="UP000029646"/>
    </source>
</evidence>
<evidence type="ECO:0000313" key="8">
    <source>
        <dbReference type="EMBL" id="GAL72825.1"/>
    </source>
</evidence>
<comment type="caution">
    <text evidence="8">The sequence shown here is derived from an EMBL/GenBank/DDBJ whole genome shotgun (WGS) entry which is preliminary data.</text>
</comment>
<evidence type="ECO:0000313" key="11">
    <source>
        <dbReference type="Proteomes" id="UP000030184"/>
    </source>
</evidence>
<keyword evidence="2 5" id="KW-0808">Transferase</keyword>
<dbReference type="Pfam" id="PF17827">
    <property type="entry name" value="PrmC_N"/>
    <property type="match status" value="1"/>
</dbReference>
<evidence type="ECO:0000256" key="2">
    <source>
        <dbReference type="ARBA" id="ARBA00022679"/>
    </source>
</evidence>
<comment type="caution">
    <text evidence="5">Lacks conserved residue(s) required for the propagation of feature annotation.</text>
</comment>
<proteinExistence type="inferred from homology"/>
<evidence type="ECO:0000256" key="3">
    <source>
        <dbReference type="ARBA" id="ARBA00022691"/>
    </source>
</evidence>
<dbReference type="EC" id="2.1.1.297" evidence="5"/>
<evidence type="ECO:0000256" key="1">
    <source>
        <dbReference type="ARBA" id="ARBA00022603"/>
    </source>
</evidence>
<accession>A0A090W726</accession>
<dbReference type="Pfam" id="PF05175">
    <property type="entry name" value="MTS"/>
    <property type="match status" value="1"/>
</dbReference>
<dbReference type="InterPro" id="IPR029063">
    <property type="entry name" value="SAM-dependent_MTases_sf"/>
</dbReference>
<dbReference type="EMBL" id="BBNS01000032">
    <property type="protein sequence ID" value="GAL72825.1"/>
    <property type="molecule type" value="Genomic_DNA"/>
</dbReference>
<dbReference type="InterPro" id="IPR050320">
    <property type="entry name" value="N5-glutamine_MTase"/>
</dbReference>
<feature type="domain" description="Release factor glutamine methyltransferase N-terminal" evidence="7">
    <location>
        <begin position="30"/>
        <end position="74"/>
    </location>
</feature>
<feature type="binding site" evidence="5">
    <location>
        <begin position="194"/>
        <end position="197"/>
    </location>
    <ligand>
        <name>substrate</name>
    </ligand>
</feature>
<dbReference type="Gene3D" id="3.40.50.150">
    <property type="entry name" value="Vaccinia Virus protein VP39"/>
    <property type="match status" value="1"/>
</dbReference>
<dbReference type="NCBIfam" id="TIGR03534">
    <property type="entry name" value="RF_mod_PrmC"/>
    <property type="match status" value="1"/>
</dbReference>
<dbReference type="GO" id="GO:0032259">
    <property type="term" value="P:methylation"/>
    <property type="evidence" value="ECO:0007669"/>
    <property type="project" value="UniProtKB-KW"/>
</dbReference>
<dbReference type="AlphaFoldDB" id="A0A090W726"/>
<dbReference type="InterPro" id="IPR002052">
    <property type="entry name" value="DNA_methylase_N6_adenine_CS"/>
</dbReference>
<evidence type="ECO:0000256" key="4">
    <source>
        <dbReference type="ARBA" id="ARBA00048391"/>
    </source>
</evidence>
<dbReference type="SUPFAM" id="SSF53335">
    <property type="entry name" value="S-adenosyl-L-methionine-dependent methyltransferases"/>
    <property type="match status" value="1"/>
</dbReference>
<name>A0A090W726_9FLAO</name>
<dbReference type="Proteomes" id="UP000029646">
    <property type="component" value="Unassembled WGS sequence"/>
</dbReference>
<evidence type="ECO:0000259" key="6">
    <source>
        <dbReference type="Pfam" id="PF05175"/>
    </source>
</evidence>
<dbReference type="EMBL" id="BBNY01000003">
    <property type="protein sequence ID" value="GAL88607.1"/>
    <property type="molecule type" value="Genomic_DNA"/>
</dbReference>
<keyword evidence="3 5" id="KW-0949">S-adenosyl-L-methionine</keyword>
<dbReference type="PROSITE" id="PS00092">
    <property type="entry name" value="N6_MTASE"/>
    <property type="match status" value="1"/>
</dbReference>
<evidence type="ECO:0000259" key="7">
    <source>
        <dbReference type="Pfam" id="PF17827"/>
    </source>
</evidence>
<keyword evidence="1 5" id="KW-0489">Methyltransferase</keyword>
<evidence type="ECO:0000313" key="9">
    <source>
        <dbReference type="EMBL" id="GAL88607.1"/>
    </source>
</evidence>
<dbReference type="CDD" id="cd02440">
    <property type="entry name" value="AdoMet_MTases"/>
    <property type="match status" value="1"/>
</dbReference>
<dbReference type="Gene3D" id="1.10.8.10">
    <property type="entry name" value="DNA helicase RuvA subunit, C-terminal domain"/>
    <property type="match status" value="1"/>
</dbReference>
<dbReference type="HAMAP" id="MF_02126">
    <property type="entry name" value="RF_methyltr_PrmC"/>
    <property type="match status" value="1"/>
</dbReference>
<sequence>MQLKTIQQTFHDSLDAIYEKTEVEHFFFMLSEFYFNLKRIDLAVNPDIVIEDYKCIFDALEQLKQQKPIQYILGETEFFGLPFKVNSNVLIPRPETEELVSLVLRDIKQKKTDSKTYSILDIGTGSGCIAITLAKHLKNASVYALDISNKALEVAKTNAELNAVDITFVKGDILNKSTKKLLFTDLEFDVIISNPPYVRVQEKALMKSNVLDNEPHLALFVEDNNPLLFYKAISEFAKTTLKANGTLYFEINEFLGKETVDLLKQNGYYSVKLKQDIFGKDRMVKGKNN</sequence>
<dbReference type="RefSeq" id="WP_042249462.1">
    <property type="nucleotide sequence ID" value="NZ_BBNS01000032.1"/>
</dbReference>
<dbReference type="PANTHER" id="PTHR18895">
    <property type="entry name" value="HEMK METHYLTRANSFERASE"/>
    <property type="match status" value="1"/>
</dbReference>
<dbReference type="GO" id="GO:0003676">
    <property type="term" value="F:nucleic acid binding"/>
    <property type="evidence" value="ECO:0007669"/>
    <property type="project" value="InterPro"/>
</dbReference>
<organism evidence="8 10">
    <name type="scientific">Jejuia pallidilutea</name>
    <dbReference type="NCBI Taxonomy" id="504487"/>
    <lineage>
        <taxon>Bacteria</taxon>
        <taxon>Pseudomonadati</taxon>
        <taxon>Bacteroidota</taxon>
        <taxon>Flavobacteriia</taxon>
        <taxon>Flavobacteriales</taxon>
        <taxon>Flavobacteriaceae</taxon>
        <taxon>Jejuia</taxon>
    </lineage>
</organism>
<comment type="similarity">
    <text evidence="5">Belongs to the protein N5-glutamine methyltransferase family. PrmC subfamily.</text>
</comment>
<dbReference type="GO" id="GO:0102559">
    <property type="term" value="F:peptide chain release factor N(5)-glutamine methyltransferase activity"/>
    <property type="evidence" value="ECO:0007669"/>
    <property type="project" value="UniProtKB-EC"/>
</dbReference>
<dbReference type="PANTHER" id="PTHR18895:SF74">
    <property type="entry name" value="MTRF1L RELEASE FACTOR GLUTAMINE METHYLTRANSFERASE"/>
    <property type="match status" value="1"/>
</dbReference>
<comment type="catalytic activity">
    <reaction evidence="4 5">
        <text>L-glutaminyl-[peptide chain release factor] + S-adenosyl-L-methionine = N(5)-methyl-L-glutaminyl-[peptide chain release factor] + S-adenosyl-L-homocysteine + H(+)</text>
        <dbReference type="Rhea" id="RHEA:42896"/>
        <dbReference type="Rhea" id="RHEA-COMP:10271"/>
        <dbReference type="Rhea" id="RHEA-COMP:10272"/>
        <dbReference type="ChEBI" id="CHEBI:15378"/>
        <dbReference type="ChEBI" id="CHEBI:30011"/>
        <dbReference type="ChEBI" id="CHEBI:57856"/>
        <dbReference type="ChEBI" id="CHEBI:59789"/>
        <dbReference type="ChEBI" id="CHEBI:61891"/>
        <dbReference type="EC" id="2.1.1.297"/>
    </reaction>
</comment>
<feature type="domain" description="Methyltransferase small" evidence="6">
    <location>
        <begin position="110"/>
        <end position="202"/>
    </location>
</feature>
<dbReference type="Proteomes" id="UP000030184">
    <property type="component" value="Unassembled WGS sequence"/>
</dbReference>
<dbReference type="InterPro" id="IPR007848">
    <property type="entry name" value="Small_mtfrase_dom"/>
</dbReference>
<protein>
    <recommendedName>
        <fullName evidence="5">Release factor glutamine methyltransferase</fullName>
        <shortName evidence="5">RF MTase</shortName>
        <ecNumber evidence="5">2.1.1.297</ecNumber>
    </recommendedName>
    <alternativeName>
        <fullName evidence="5">N5-glutamine methyltransferase PrmC</fullName>
    </alternativeName>
    <alternativeName>
        <fullName evidence="5">Protein-(glutamine-N5) MTase PrmC</fullName>
    </alternativeName>
    <alternativeName>
        <fullName evidence="5">Protein-glutamine N-methyltransferase PrmC</fullName>
    </alternativeName>
</protein>
<dbReference type="InterPro" id="IPR019874">
    <property type="entry name" value="RF_methyltr_PrmC"/>
</dbReference>
<dbReference type="OrthoDB" id="9800643at2"/>
<dbReference type="NCBIfam" id="TIGR00536">
    <property type="entry name" value="hemK_fam"/>
    <property type="match status" value="1"/>
</dbReference>
<dbReference type="InterPro" id="IPR004556">
    <property type="entry name" value="HemK-like"/>
</dbReference>
<keyword evidence="11" id="KW-1185">Reference proteome</keyword>
<gene>
    <name evidence="5" type="primary">prmC</name>
    <name evidence="8" type="ORF">JCM19302_185</name>
    <name evidence="9" type="ORF">JCM19538_3120</name>
</gene>
<reference evidence="11" key="1">
    <citation type="journal article" date="2014" name="Genome Announc.">
        <title>Draft Genome Sequence of Marine Flavobacterium Jejuia pallidilutea Strain 11shimoA1 and Pigmentation Mutants.</title>
        <authorList>
            <person name="Takatani N."/>
            <person name="Nakanishi M."/>
            <person name="Meirelles P."/>
            <person name="Mino S."/>
            <person name="Suda W."/>
            <person name="Oshima K."/>
            <person name="Hattori M."/>
            <person name="Ohkuma M."/>
            <person name="Hosokawa M."/>
            <person name="Miyashita K."/>
            <person name="Thompson F.L."/>
            <person name="Niwa A."/>
            <person name="Sawabe T."/>
            <person name="Sawabe T."/>
        </authorList>
    </citation>
    <scope>NUCLEOTIDE SEQUENCE [LARGE SCALE GENOMIC DNA]</scope>
    <source>
        <strain evidence="11">JCM 19538</strain>
    </source>
</reference>
<feature type="binding site" evidence="5">
    <location>
        <begin position="123"/>
        <end position="127"/>
    </location>
    <ligand>
        <name>S-adenosyl-L-methionine</name>
        <dbReference type="ChEBI" id="CHEBI:59789"/>
    </ligand>
</feature>